<dbReference type="OrthoDB" id="5295945at2"/>
<evidence type="ECO:0000256" key="1">
    <source>
        <dbReference type="ARBA" id="ARBA00012506"/>
    </source>
</evidence>
<feature type="domain" description="HD/PDEase" evidence="7">
    <location>
        <begin position="15"/>
        <end position="140"/>
    </location>
</feature>
<dbReference type="Gene3D" id="1.10.3210.10">
    <property type="entry name" value="Hypothetical protein af1432"/>
    <property type="match status" value="1"/>
</dbReference>
<dbReference type="GO" id="GO:0046872">
    <property type="term" value="F:metal ion binding"/>
    <property type="evidence" value="ECO:0007669"/>
    <property type="project" value="UniProtKB-KW"/>
</dbReference>
<evidence type="ECO:0000256" key="6">
    <source>
        <dbReference type="ARBA" id="ARBA00049417"/>
    </source>
</evidence>
<organism evidence="8 9">
    <name type="scientific">Haloplasma contractile SSD-17B</name>
    <dbReference type="NCBI Taxonomy" id="1033810"/>
    <lineage>
        <taxon>Bacteria</taxon>
        <taxon>Bacillati</taxon>
        <taxon>Mycoplasmatota</taxon>
        <taxon>Mollicutes</taxon>
        <taxon>Haloplasmatales</taxon>
        <taxon>Haloplasmataceae</taxon>
        <taxon>Haloplasma</taxon>
    </lineage>
</organism>
<keyword evidence="5" id="KW-0408">Iron</keyword>
<dbReference type="FunCoup" id="U2EFL7">
    <property type="interactions" value="48"/>
</dbReference>
<evidence type="ECO:0000256" key="4">
    <source>
        <dbReference type="ARBA" id="ARBA00022801"/>
    </source>
</evidence>
<evidence type="ECO:0000313" key="8">
    <source>
        <dbReference type="EMBL" id="ERJ13728.1"/>
    </source>
</evidence>
<name>U2EFL7_9MOLU</name>
<evidence type="ECO:0000256" key="5">
    <source>
        <dbReference type="ARBA" id="ARBA00023004"/>
    </source>
</evidence>
<reference evidence="8 9" key="2">
    <citation type="journal article" date="2013" name="PLoS ONE">
        <title>INDIGO - INtegrated Data Warehouse of MIcrobial GenOmes with Examples from the Red Sea Extremophiles.</title>
        <authorList>
            <person name="Alam I."/>
            <person name="Antunes A."/>
            <person name="Kamau A.A."/>
            <person name="Ba Alawi W."/>
            <person name="Kalkatawi M."/>
            <person name="Stingl U."/>
            <person name="Bajic V.B."/>
        </authorList>
    </citation>
    <scope>NUCLEOTIDE SEQUENCE [LARGE SCALE GENOMIC DNA]</scope>
    <source>
        <strain evidence="8 9">SSD-17B</strain>
    </source>
</reference>
<dbReference type="EMBL" id="AFNU02000001">
    <property type="protein sequence ID" value="ERJ13728.1"/>
    <property type="molecule type" value="Genomic_DNA"/>
</dbReference>
<dbReference type="Pfam" id="PF01966">
    <property type="entry name" value="HD"/>
    <property type="match status" value="1"/>
</dbReference>
<keyword evidence="4" id="KW-0378">Hydrolase</keyword>
<dbReference type="GO" id="GO:0016779">
    <property type="term" value="F:nucleotidyltransferase activity"/>
    <property type="evidence" value="ECO:0007669"/>
    <property type="project" value="UniProtKB-KW"/>
</dbReference>
<dbReference type="EC" id="3.6.1.41" evidence="1"/>
<dbReference type="PANTHER" id="PTHR35795:SF1">
    <property type="entry name" value="BIS(5'-NUCLEOSYL)-TETRAPHOSPHATASE, SYMMETRICAL"/>
    <property type="match status" value="1"/>
</dbReference>
<dbReference type="GO" id="GO:0008803">
    <property type="term" value="F:bis(5'-nucleosyl)-tetraphosphatase (symmetrical) activity"/>
    <property type="evidence" value="ECO:0007669"/>
    <property type="project" value="UniProtKB-EC"/>
</dbReference>
<reference evidence="8 9" key="1">
    <citation type="journal article" date="2011" name="J. Bacteriol.">
        <title>Genome sequence of Haloplasma contractile, an unusual contractile bacterium from a deep-sea anoxic brine lake.</title>
        <authorList>
            <person name="Antunes A."/>
            <person name="Alam I."/>
            <person name="El Dorry H."/>
            <person name="Siam R."/>
            <person name="Robertson A."/>
            <person name="Bajic V.B."/>
            <person name="Stingl U."/>
        </authorList>
    </citation>
    <scope>NUCLEOTIDE SEQUENCE [LARGE SCALE GENOMIC DNA]</scope>
    <source>
        <strain evidence="8 9">SSD-17B</strain>
    </source>
</reference>
<dbReference type="AlphaFoldDB" id="U2EFL7"/>
<dbReference type="InterPro" id="IPR005249">
    <property type="entry name" value="YqeK"/>
</dbReference>
<dbReference type="SUPFAM" id="SSF109604">
    <property type="entry name" value="HD-domain/PDEase-like"/>
    <property type="match status" value="1"/>
</dbReference>
<evidence type="ECO:0000259" key="7">
    <source>
        <dbReference type="SMART" id="SM00471"/>
    </source>
</evidence>
<dbReference type="eggNOG" id="COG1713">
    <property type="taxonomic scope" value="Bacteria"/>
</dbReference>
<protein>
    <recommendedName>
        <fullName evidence="1">bis(5'-nucleosyl)-tetraphosphatase (symmetrical)</fullName>
        <ecNumber evidence="1">3.6.1.41</ecNumber>
    </recommendedName>
</protein>
<dbReference type="STRING" id="1033810.HLPCO_000394"/>
<evidence type="ECO:0000256" key="3">
    <source>
        <dbReference type="ARBA" id="ARBA00022741"/>
    </source>
</evidence>
<sequence>MSLSLIDLKRIIKAKNPNRYKHILGTFETATYLAKRHQVDEYKCQVAALLHDYAKNEQLNEMQELLKTLEPDLLNHSIELFHGPVGAYLIEKRFNIKDEDILNAIKYHVTGHPNMNEVAKVVYIADYIEPGRKHNVSIQRQLADISLDMGVISCSEGTMNFLNSINESIHPLTLKTYQTLLKHVGVETYEITKNNCKRH</sequence>
<dbReference type="SMART" id="SM00471">
    <property type="entry name" value="HDc"/>
    <property type="match status" value="1"/>
</dbReference>
<evidence type="ECO:0000256" key="2">
    <source>
        <dbReference type="ARBA" id="ARBA00022723"/>
    </source>
</evidence>
<proteinExistence type="predicted"/>
<keyword evidence="2" id="KW-0479">Metal-binding</keyword>
<dbReference type="InterPro" id="IPR006674">
    <property type="entry name" value="HD_domain"/>
</dbReference>
<dbReference type="InterPro" id="IPR051094">
    <property type="entry name" value="Diverse_Catalytic_Enzymes"/>
</dbReference>
<comment type="caution">
    <text evidence="8">The sequence shown here is derived from an EMBL/GenBank/DDBJ whole genome shotgun (WGS) entry which is preliminary data.</text>
</comment>
<keyword evidence="3" id="KW-0547">Nucleotide-binding</keyword>
<comment type="catalytic activity">
    <reaction evidence="6">
        <text>P(1),P(4)-bis(5'-adenosyl) tetraphosphate + H2O = 2 ADP + 2 H(+)</text>
        <dbReference type="Rhea" id="RHEA:24252"/>
        <dbReference type="ChEBI" id="CHEBI:15377"/>
        <dbReference type="ChEBI" id="CHEBI:15378"/>
        <dbReference type="ChEBI" id="CHEBI:58141"/>
        <dbReference type="ChEBI" id="CHEBI:456216"/>
        <dbReference type="EC" id="3.6.1.41"/>
    </reaction>
</comment>
<dbReference type="InterPro" id="IPR003607">
    <property type="entry name" value="HD/PDEase_dom"/>
</dbReference>
<dbReference type="InParanoid" id="U2EFL7"/>
<dbReference type="PANTHER" id="PTHR35795">
    <property type="entry name" value="SLR1885 PROTEIN"/>
    <property type="match status" value="1"/>
</dbReference>
<dbReference type="Proteomes" id="UP000005707">
    <property type="component" value="Unassembled WGS sequence"/>
</dbReference>
<dbReference type="NCBIfam" id="TIGR00488">
    <property type="entry name" value="bis(5'-nucleosyl)-tetraphosphatase (symmetrical) YqeK"/>
    <property type="match status" value="1"/>
</dbReference>
<accession>U2EFL7</accession>
<evidence type="ECO:0000313" key="9">
    <source>
        <dbReference type="Proteomes" id="UP000005707"/>
    </source>
</evidence>
<keyword evidence="9" id="KW-1185">Reference proteome</keyword>
<gene>
    <name evidence="8" type="ORF">HLPCO_000394</name>
</gene>
<keyword evidence="8" id="KW-0548">Nucleotidyltransferase</keyword>
<dbReference type="RefSeq" id="WP_008826166.1">
    <property type="nucleotide sequence ID" value="NZ_AFNU02000001.1"/>
</dbReference>
<dbReference type="CDD" id="cd00077">
    <property type="entry name" value="HDc"/>
    <property type="match status" value="1"/>
</dbReference>
<keyword evidence="8" id="KW-0808">Transferase</keyword>
<dbReference type="GO" id="GO:0000166">
    <property type="term" value="F:nucleotide binding"/>
    <property type="evidence" value="ECO:0007669"/>
    <property type="project" value="UniProtKB-KW"/>
</dbReference>